<accession>X5MLJ3</accession>
<feature type="signal peptide" evidence="1">
    <location>
        <begin position="1"/>
        <end position="24"/>
    </location>
</feature>
<gene>
    <name evidence="2" type="ORF">BN1012_Phect242</name>
</gene>
<protein>
    <submittedName>
        <fullName evidence="2">Uncharacterized protein</fullName>
    </submittedName>
</protein>
<reference evidence="2 3" key="1">
    <citation type="journal article" date="2014" name="Front. Genet.">
        <title>Genome and metabolic network of "Candidatus Phaeomarinobacter ectocarpi" Ec32, a new candidate genus of Alphaproteobacteria frequently associated with brown algae.</title>
        <authorList>
            <person name="Dittami S.M."/>
            <person name="Barbeyron T."/>
            <person name="Boyen C."/>
            <person name="Cambefort J."/>
            <person name="Collet G."/>
            <person name="Delage L."/>
            <person name="Gobet A."/>
            <person name="Groisillier A."/>
            <person name="Leblanc C."/>
            <person name="Michel G."/>
            <person name="Scornet D."/>
            <person name="Siegel A."/>
            <person name="Tapia J.E."/>
            <person name="Tonon T."/>
        </authorList>
    </citation>
    <scope>NUCLEOTIDE SEQUENCE [LARGE SCALE GENOMIC DNA]</scope>
    <source>
        <strain evidence="2 3">Ec32</strain>
    </source>
</reference>
<dbReference type="RefSeq" id="WP_043949402.1">
    <property type="nucleotide sequence ID" value="NZ_HG966617.1"/>
</dbReference>
<name>X5MLJ3_9HYPH</name>
<dbReference type="AlphaFoldDB" id="X5MLJ3"/>
<evidence type="ECO:0000313" key="2">
    <source>
        <dbReference type="EMBL" id="CDO58456.1"/>
    </source>
</evidence>
<keyword evidence="1" id="KW-0732">Signal</keyword>
<evidence type="ECO:0000256" key="1">
    <source>
        <dbReference type="SAM" id="SignalP"/>
    </source>
</evidence>
<keyword evidence="3" id="KW-1185">Reference proteome</keyword>
<dbReference type="PATRIC" id="fig|1458461.3.peg.242"/>
<dbReference type="OrthoDB" id="8450884at2"/>
<feature type="chain" id="PRO_5004958025" evidence="1">
    <location>
        <begin position="25"/>
        <end position="83"/>
    </location>
</feature>
<dbReference type="HOGENOM" id="CLU_2536368_0_0_5"/>
<dbReference type="EMBL" id="HG966617">
    <property type="protein sequence ID" value="CDO58456.1"/>
    <property type="molecule type" value="Genomic_DNA"/>
</dbReference>
<sequence>MKKILAGAFGVAAAALIMTGSAFALDSSYEAQSKAGTHQFYVWCTGAADSETTADGANMEEAMASVQGSVGGTCKPVWQGLVN</sequence>
<proteinExistence type="predicted"/>
<dbReference type="KEGG" id="pect:BN1012_Phect242"/>
<evidence type="ECO:0000313" key="3">
    <source>
        <dbReference type="Proteomes" id="UP000032160"/>
    </source>
</evidence>
<dbReference type="Proteomes" id="UP000032160">
    <property type="component" value="Chromosome I"/>
</dbReference>
<organism evidence="2 3">
    <name type="scientific">Candidatus Phaeomarinibacter ectocarpi</name>
    <dbReference type="NCBI Taxonomy" id="1458461"/>
    <lineage>
        <taxon>Bacteria</taxon>
        <taxon>Pseudomonadati</taxon>
        <taxon>Pseudomonadota</taxon>
        <taxon>Alphaproteobacteria</taxon>
        <taxon>Hyphomicrobiales</taxon>
        <taxon>Parvibaculaceae</taxon>
        <taxon>Candidatus Phaeomarinibacter</taxon>
    </lineage>
</organism>